<evidence type="ECO:0000259" key="10">
    <source>
        <dbReference type="Pfam" id="PF13231"/>
    </source>
</evidence>
<feature type="transmembrane region" description="Helical" evidence="9">
    <location>
        <begin position="434"/>
        <end position="453"/>
    </location>
</feature>
<feature type="transmembrane region" description="Helical" evidence="9">
    <location>
        <begin position="402"/>
        <end position="422"/>
    </location>
</feature>
<evidence type="ECO:0000256" key="9">
    <source>
        <dbReference type="SAM" id="Phobius"/>
    </source>
</evidence>
<evidence type="ECO:0000256" key="6">
    <source>
        <dbReference type="ARBA" id="ARBA00022989"/>
    </source>
</evidence>
<organism evidence="12 13">
    <name type="scientific">Mycolicibacillus parakoreensis</name>
    <dbReference type="NCBI Taxonomy" id="1069221"/>
    <lineage>
        <taxon>Bacteria</taxon>
        <taxon>Bacillati</taxon>
        <taxon>Actinomycetota</taxon>
        <taxon>Actinomycetes</taxon>
        <taxon>Mycobacteriales</taxon>
        <taxon>Mycobacteriaceae</taxon>
        <taxon>Mycolicibacillus</taxon>
    </lineage>
</organism>
<feature type="transmembrane region" description="Helical" evidence="9">
    <location>
        <begin position="376"/>
        <end position="396"/>
    </location>
</feature>
<dbReference type="InterPro" id="IPR050297">
    <property type="entry name" value="LipidA_mod_glycosyltrf_83"/>
</dbReference>
<evidence type="ECO:0000313" key="12">
    <source>
        <dbReference type="EMBL" id="ULN53050.1"/>
    </source>
</evidence>
<dbReference type="Proteomes" id="UP001055200">
    <property type="component" value="Chromosome"/>
</dbReference>
<keyword evidence="2" id="KW-1003">Cell membrane</keyword>
<comment type="subcellular location">
    <subcellularLocation>
        <location evidence="1">Cell membrane</location>
        <topology evidence="1">Multi-pass membrane protein</topology>
    </subcellularLocation>
</comment>
<feature type="transmembrane region" description="Helical" evidence="9">
    <location>
        <begin position="214"/>
        <end position="232"/>
    </location>
</feature>
<evidence type="ECO:0000256" key="8">
    <source>
        <dbReference type="SAM" id="MobiDB-lite"/>
    </source>
</evidence>
<dbReference type="Pfam" id="PF13231">
    <property type="entry name" value="PMT_2"/>
    <property type="match status" value="1"/>
</dbReference>
<proteinExistence type="predicted"/>
<keyword evidence="5 9" id="KW-0812">Transmembrane</keyword>
<protein>
    <submittedName>
        <fullName evidence="12">Glycosyltransferase family 39 protein</fullName>
    </submittedName>
</protein>
<name>A0ABY3U514_9MYCO</name>
<feature type="domain" description="Glycosyltransferase RgtA/B/C/D-like" evidence="10">
    <location>
        <begin position="69"/>
        <end position="225"/>
    </location>
</feature>
<evidence type="ECO:0000259" key="11">
    <source>
        <dbReference type="Pfam" id="PF24878"/>
    </source>
</evidence>
<feature type="compositionally biased region" description="Pro residues" evidence="8">
    <location>
        <begin position="475"/>
        <end position="489"/>
    </location>
</feature>
<dbReference type="PANTHER" id="PTHR33908">
    <property type="entry name" value="MANNOSYLTRANSFERASE YKCB-RELATED"/>
    <property type="match status" value="1"/>
</dbReference>
<dbReference type="InterPro" id="IPR038731">
    <property type="entry name" value="RgtA/B/C-like"/>
</dbReference>
<accession>A0ABY3U514</accession>
<evidence type="ECO:0000256" key="7">
    <source>
        <dbReference type="ARBA" id="ARBA00023136"/>
    </source>
</evidence>
<keyword evidence="13" id="KW-1185">Reference proteome</keyword>
<evidence type="ECO:0000256" key="5">
    <source>
        <dbReference type="ARBA" id="ARBA00022692"/>
    </source>
</evidence>
<evidence type="ECO:0000313" key="13">
    <source>
        <dbReference type="Proteomes" id="UP001055200"/>
    </source>
</evidence>
<gene>
    <name evidence="12" type="ORF">MIU77_01305</name>
</gene>
<keyword evidence="6 9" id="KW-1133">Transmembrane helix</keyword>
<dbReference type="RefSeq" id="WP_240171308.1">
    <property type="nucleotide sequence ID" value="NZ_CP092365.1"/>
</dbReference>
<feature type="domain" description="Putative mannosyltransferase YkcA/B-like C-terminal" evidence="11">
    <location>
        <begin position="505"/>
        <end position="595"/>
    </location>
</feature>
<feature type="transmembrane region" description="Helical" evidence="9">
    <location>
        <begin position="181"/>
        <end position="202"/>
    </location>
</feature>
<feature type="transmembrane region" description="Helical" evidence="9">
    <location>
        <begin position="117"/>
        <end position="137"/>
    </location>
</feature>
<feature type="transmembrane region" description="Helical" evidence="9">
    <location>
        <begin position="347"/>
        <end position="369"/>
    </location>
</feature>
<dbReference type="Pfam" id="PF24878">
    <property type="entry name" value="YkcB_C"/>
    <property type="match status" value="1"/>
</dbReference>
<feature type="transmembrane region" description="Helical" evidence="9">
    <location>
        <begin position="92"/>
        <end position="111"/>
    </location>
</feature>
<evidence type="ECO:0000256" key="4">
    <source>
        <dbReference type="ARBA" id="ARBA00022679"/>
    </source>
</evidence>
<keyword evidence="3" id="KW-0328">Glycosyltransferase</keyword>
<evidence type="ECO:0000256" key="2">
    <source>
        <dbReference type="ARBA" id="ARBA00022475"/>
    </source>
</evidence>
<feature type="region of interest" description="Disordered" evidence="8">
    <location>
        <begin position="462"/>
        <end position="491"/>
    </location>
</feature>
<feature type="transmembrane region" description="Helical" evidence="9">
    <location>
        <begin position="144"/>
        <end position="161"/>
    </location>
</feature>
<dbReference type="EMBL" id="CP092365">
    <property type="protein sequence ID" value="ULN53050.1"/>
    <property type="molecule type" value="Genomic_DNA"/>
</dbReference>
<evidence type="ECO:0000256" key="3">
    <source>
        <dbReference type="ARBA" id="ARBA00022676"/>
    </source>
</evidence>
<sequence length="617" mass="63421">MSAGPRWHGDRSTAALLALLAGTALLYLWDLSAVGWANTFYAAAAQAGAADPTAFLFGSSDPANAITVDKPPAALWVMSASVALFGLNSWSLLVPQALAGVAAVGVLYAAVRRVAGSTAGLLAGTILALTPVAAAIFRYNNPDALLVLLLVAAGYAVQRALAADAGRGWLPLAGMLLGLGFLTKMLQALVVLPVFAVVYLLAADTPLRTRMLRAGAALAALIAAAGWYLLLVEVWPAQTRPYIGGSQHNSIVELTLGYNGLGRLTGDEVGGLGNTNHDRGAGRLFAAAMGDQISWLLPAAVVALAAGVWITRHRPRTDPQRAALLLWGGWLLVTGVIFSAANGILHPYYTVALAPAVGATTAIGVWLLWQRRTQRWAAVTLAVLVAVTAGWSYLLLARNPDWLPGLRIGVVGLGVAVALAMPQVARVPRTAARALALAALLVALAGPTAYAVATVGNPGRGALPSAGPAGRHRFPPPADGPHHGPPPHRGGPMALLFAPTPGPHLTALLGADAGQYTWAAATVGSTPAAGYQLATGAAVMAVGGYNGTDPAPTLAQFRDDVAARRIHYFLGGAPGAGRGSGSQEAAHIADWVHAHFPVRRIDGVDVYDLTHGFKAGA</sequence>
<reference evidence="12" key="1">
    <citation type="submission" date="2022-08" db="EMBL/GenBank/DDBJ databases">
        <title>Complete genome sequence of 14 non-tuberculosis mycobacteria type-strains.</title>
        <authorList>
            <person name="Igarashi Y."/>
            <person name="Osugi A."/>
            <person name="Mitarai S."/>
        </authorList>
    </citation>
    <scope>NUCLEOTIDE SEQUENCE</scope>
    <source>
        <strain evidence="12">DSM 45575</strain>
    </source>
</reference>
<keyword evidence="7 9" id="KW-0472">Membrane</keyword>
<keyword evidence="4" id="KW-0808">Transferase</keyword>
<feature type="transmembrane region" description="Helical" evidence="9">
    <location>
        <begin position="322"/>
        <end position="341"/>
    </location>
</feature>
<dbReference type="PANTHER" id="PTHR33908:SF3">
    <property type="entry name" value="UNDECAPRENYL PHOSPHATE-ALPHA-4-AMINO-4-DEOXY-L-ARABINOSE ARABINOSYL TRANSFERASE"/>
    <property type="match status" value="1"/>
</dbReference>
<evidence type="ECO:0000256" key="1">
    <source>
        <dbReference type="ARBA" id="ARBA00004651"/>
    </source>
</evidence>
<dbReference type="InterPro" id="IPR056785">
    <property type="entry name" value="YkcA/B-like_C"/>
</dbReference>
<feature type="transmembrane region" description="Helical" evidence="9">
    <location>
        <begin position="293"/>
        <end position="310"/>
    </location>
</feature>